<feature type="compositionally biased region" description="Polar residues" evidence="1">
    <location>
        <begin position="1292"/>
        <end position="1304"/>
    </location>
</feature>
<accession>A0ABC9C803</accession>
<feature type="compositionally biased region" description="Polar residues" evidence="1">
    <location>
        <begin position="1214"/>
        <end position="1231"/>
    </location>
</feature>
<feature type="compositionally biased region" description="Basic residues" evidence="1">
    <location>
        <begin position="1053"/>
        <end position="1062"/>
    </location>
</feature>
<feature type="compositionally biased region" description="Pro residues" evidence="1">
    <location>
        <begin position="1"/>
        <end position="11"/>
    </location>
</feature>
<feature type="region of interest" description="Disordered" evidence="1">
    <location>
        <begin position="1099"/>
        <end position="1372"/>
    </location>
</feature>
<feature type="region of interest" description="Disordered" evidence="1">
    <location>
        <begin position="815"/>
        <end position="843"/>
    </location>
</feature>
<gene>
    <name evidence="2" type="ORF">URODEC1_LOCUS73112</name>
</gene>
<name>A0ABC9C803_9POAL</name>
<feature type="region of interest" description="Disordered" evidence="1">
    <location>
        <begin position="746"/>
        <end position="802"/>
    </location>
</feature>
<reference evidence="3" key="1">
    <citation type="submission" date="2024-06" db="EMBL/GenBank/DDBJ databases">
        <authorList>
            <person name="Ryan C."/>
        </authorList>
    </citation>
    <scope>NUCLEOTIDE SEQUENCE [LARGE SCALE GENOMIC DNA]</scope>
</reference>
<feature type="region of interest" description="Disordered" evidence="1">
    <location>
        <begin position="1"/>
        <end position="22"/>
    </location>
</feature>
<evidence type="ECO:0000256" key="1">
    <source>
        <dbReference type="SAM" id="MobiDB-lite"/>
    </source>
</evidence>
<feature type="compositionally biased region" description="Basic and acidic residues" evidence="1">
    <location>
        <begin position="488"/>
        <end position="529"/>
    </location>
</feature>
<feature type="region of interest" description="Disordered" evidence="1">
    <location>
        <begin position="604"/>
        <end position="644"/>
    </location>
</feature>
<feature type="region of interest" description="Disordered" evidence="1">
    <location>
        <begin position="282"/>
        <end position="437"/>
    </location>
</feature>
<feature type="compositionally biased region" description="Basic and acidic residues" evidence="1">
    <location>
        <begin position="1143"/>
        <end position="1180"/>
    </location>
</feature>
<evidence type="ECO:0000313" key="2">
    <source>
        <dbReference type="EMBL" id="CAL5016281.1"/>
    </source>
</evidence>
<feature type="compositionally biased region" description="Basic and acidic residues" evidence="1">
    <location>
        <begin position="554"/>
        <end position="574"/>
    </location>
</feature>
<feature type="compositionally biased region" description="Basic and acidic residues" evidence="1">
    <location>
        <begin position="282"/>
        <end position="295"/>
    </location>
</feature>
<reference evidence="2 3" key="2">
    <citation type="submission" date="2024-10" db="EMBL/GenBank/DDBJ databases">
        <authorList>
            <person name="Ryan C."/>
        </authorList>
    </citation>
    <scope>NUCLEOTIDE SEQUENCE [LARGE SCALE GENOMIC DNA]</scope>
</reference>
<feature type="compositionally biased region" description="Basic and acidic residues" evidence="1">
    <location>
        <begin position="1038"/>
        <end position="1052"/>
    </location>
</feature>
<organism evidence="2 3">
    <name type="scientific">Urochloa decumbens</name>
    <dbReference type="NCBI Taxonomy" id="240449"/>
    <lineage>
        <taxon>Eukaryota</taxon>
        <taxon>Viridiplantae</taxon>
        <taxon>Streptophyta</taxon>
        <taxon>Embryophyta</taxon>
        <taxon>Tracheophyta</taxon>
        <taxon>Spermatophyta</taxon>
        <taxon>Magnoliopsida</taxon>
        <taxon>Liliopsida</taxon>
        <taxon>Poales</taxon>
        <taxon>Poaceae</taxon>
        <taxon>PACMAD clade</taxon>
        <taxon>Panicoideae</taxon>
        <taxon>Panicodae</taxon>
        <taxon>Paniceae</taxon>
        <taxon>Melinidinae</taxon>
        <taxon>Urochloa</taxon>
    </lineage>
</organism>
<feature type="compositionally biased region" description="Polar residues" evidence="1">
    <location>
        <begin position="1361"/>
        <end position="1372"/>
    </location>
</feature>
<dbReference type="EMBL" id="OZ075139">
    <property type="protein sequence ID" value="CAL5016281.1"/>
    <property type="molecule type" value="Genomic_DNA"/>
</dbReference>
<feature type="region of interest" description="Disordered" evidence="1">
    <location>
        <begin position="893"/>
        <end position="914"/>
    </location>
</feature>
<proteinExistence type="predicted"/>
<feature type="compositionally biased region" description="Polar residues" evidence="1">
    <location>
        <begin position="334"/>
        <end position="343"/>
    </location>
</feature>
<feature type="region of interest" description="Disordered" evidence="1">
    <location>
        <begin position="454"/>
        <end position="574"/>
    </location>
</feature>
<sequence>MAASPPPSPRPPKAHRDGGDAPVPLFVNTDLDTKLGLLVAPDATIRDLKSLVDAEHAAGFPDLGPVAVKSFQARRMGALYHLSDSMTVTSACPKIKGGYFLHAKMTKASAATRCCQDDGRRLGAGRLGNYVEKHVPELPAITSEIACDVLPRTLEGGDASAALNDVQAHDALPSLSQLNTEIKKNEAVGLASDTEAGSDPVSSQIKQANQTEGVYISSTSMENAGKASNQSDTSHDLEMVHARKEDILLGDEDRDVGGSVSDNMEVRIQEQMLEEIHAMDNLSQEKEHKKSRTDSFDTSVPGPPRIANESDVGDLTKSSRAPLEAGTTSHREPLNTSFQQEVQDTLHQDTTEDTCTVGKKKKRKRRQLAPSKAAGQETSEPSAGAKELSESTGDVCNVELTGRDDIAVKSSGLTLSPSGFDDGNHGDKHVQVMSDAQTSTDLISEQGKFDDAVKGCRNPSIGDTINSAGEVVASEGGNPKGSISPRNGGEKHEQIKQHDEGSHDEGVAEISNMEKDGKSTDALEKRQTNDDASQPKKRKKAKKASSVNLASVDTTHEKEMLGHREHATRTDTVSTEREIVHGPFTQHSTNNVNQDEIVHDPSMQRSTNNIHQGDSNMTENPNGDGKKKKRRRRHSEYSKGVDPSQDLIKSSEFVTTENSMHFRGGAALDANQTTPDGIEGAAVTDNKELGENLAAKNVIDEVLADLRSKNSPNKSLDEDMLTGQTHLVSNKNALELPESTVDKVGVGATLPPKYPAPVHSDAPASSPRLKKSKGEKLKIHSSSVPEEDANTELNESDSLRFSDKTSDTKDIVTGDVVAQADDKPKATKRRRKKVSVTQVPTDNGKTVDEQVSQVDKLDLKGVHVTQANLVPGDSVVDTPLSTVGKVEQKNRFSKTRTAKVQETHCSTPGLDNHLAKDSQNDYVTDVIGSHGNKNAAGTATEMPGVQKDVMALKSASPSAQKPKNRFSNSEFQRLDSALEHGSCTDLGNLRSEKSLISPKNSADAAKSNYVSVVHPASDAINFIDHFGSSKMNDSSVSAEHKQNNEDETLREVKNKKKNKRKQGTGSIEPNDVLESLLPTDKTSLIGHLGTSKAIVPFAAENMNNEDGNEKNGKEKKRKRKGNMEMPVAEKENPRFENQGSDKTNMEDATLQKKHDKNGVDDQNKLLTDEDHAHMSKDVRKSTSKIKPLVKSKDESIKGRVASNPKPLRNLVKDFSTSPLVSSDSTEGTPQIANRYRVAIRKVPNKRYEQTKKKSKKENRKVGSGAIFNDANSDGSDDELDTKKDKAVMEASPDTSATSGDSGISSAAYDESDPDDDGNMSLSQKSLRDGLDIGSILRGSSSYKKAKKRQLEMEELDDGTQVPDSQPTDGPWD</sequence>
<feature type="compositionally biased region" description="Basic residues" evidence="1">
    <location>
        <begin position="358"/>
        <end position="367"/>
    </location>
</feature>
<feature type="compositionally biased region" description="Polar residues" evidence="1">
    <location>
        <begin position="604"/>
        <end position="621"/>
    </location>
</feature>
<dbReference type="Proteomes" id="UP001497457">
    <property type="component" value="Chromosome 29rd"/>
</dbReference>
<keyword evidence="3" id="KW-1185">Reference proteome</keyword>
<feature type="region of interest" description="Disordered" evidence="1">
    <location>
        <begin position="1031"/>
        <end position="1075"/>
    </location>
</feature>
<protein>
    <submittedName>
        <fullName evidence="2">Uncharacterized protein</fullName>
    </submittedName>
</protein>
<evidence type="ECO:0000313" key="3">
    <source>
        <dbReference type="Proteomes" id="UP001497457"/>
    </source>
</evidence>